<evidence type="ECO:0000256" key="2">
    <source>
        <dbReference type="ARBA" id="ARBA00010617"/>
    </source>
</evidence>
<keyword evidence="4 8" id="KW-0479">Metal-binding</keyword>
<evidence type="ECO:0000256" key="6">
    <source>
        <dbReference type="ARBA" id="ARBA00023004"/>
    </source>
</evidence>
<keyword evidence="3 8" id="KW-0349">Heme</keyword>
<evidence type="ECO:0000256" key="4">
    <source>
        <dbReference type="ARBA" id="ARBA00022723"/>
    </source>
</evidence>
<evidence type="ECO:0000256" key="8">
    <source>
        <dbReference type="PIRSR" id="PIRSR602403-1"/>
    </source>
</evidence>
<dbReference type="PANTHER" id="PTHR46206">
    <property type="entry name" value="CYTOCHROME P450"/>
    <property type="match status" value="1"/>
</dbReference>
<dbReference type="InterPro" id="IPR001128">
    <property type="entry name" value="Cyt_P450"/>
</dbReference>
<dbReference type="CDD" id="cd11041">
    <property type="entry name" value="CYP503A1-like"/>
    <property type="match status" value="1"/>
</dbReference>
<proteinExistence type="inferred from homology"/>
<dbReference type="InterPro" id="IPR017972">
    <property type="entry name" value="Cyt_P450_CS"/>
</dbReference>
<dbReference type="PRINTS" id="PR00465">
    <property type="entry name" value="EP450IV"/>
</dbReference>
<evidence type="ECO:0000313" key="9">
    <source>
        <dbReference type="EMBL" id="KAG5662531.1"/>
    </source>
</evidence>
<dbReference type="GO" id="GO:0016705">
    <property type="term" value="F:oxidoreductase activity, acting on paired donors, with incorporation or reduction of molecular oxygen"/>
    <property type="evidence" value="ECO:0007669"/>
    <property type="project" value="InterPro"/>
</dbReference>
<name>A0A9P7KQY7_9HYPO</name>
<evidence type="ECO:0000256" key="5">
    <source>
        <dbReference type="ARBA" id="ARBA00023002"/>
    </source>
</evidence>
<organism evidence="9 10">
    <name type="scientific">Fusarium avenaceum</name>
    <dbReference type="NCBI Taxonomy" id="40199"/>
    <lineage>
        <taxon>Eukaryota</taxon>
        <taxon>Fungi</taxon>
        <taxon>Dikarya</taxon>
        <taxon>Ascomycota</taxon>
        <taxon>Pezizomycotina</taxon>
        <taxon>Sordariomycetes</taxon>
        <taxon>Hypocreomycetidae</taxon>
        <taxon>Hypocreales</taxon>
        <taxon>Nectriaceae</taxon>
        <taxon>Fusarium</taxon>
        <taxon>Fusarium tricinctum species complex</taxon>
    </lineage>
</organism>
<dbReference type="Proteomes" id="UP000782241">
    <property type="component" value="Unassembled WGS sequence"/>
</dbReference>
<dbReference type="PANTHER" id="PTHR46206:SF1">
    <property type="entry name" value="P450, PUTATIVE (EUROFUNG)-RELATED"/>
    <property type="match status" value="1"/>
</dbReference>
<sequence length="899" mass="100545">MVFTKHGKTCVLPSMGFKDEVHLAHHHTQWAASQPDAVLSPIEGFREIDKGDWNSGHASYIQDPWQSIVIKKEMGRFLETLAAAVDDELQYAIPEYIRPGANGEVDVYESMKWIVAQVSSRFTVGLPLCRDKSYLKDSLAFADLFILNSGLLIYTPSLFKPLVGFLVTLPTRYRRWRIQKHIEPLYKDRTEKLLNPELHEKSEEPTDNLQMMMMRYAISKHGNQLSPSQISDRLCLANLASFHQTAVAMSNVLINIAASDAEFDTIAAIRREMADVLEQNGGVFDKASVSKMIHTDSILRESMRTHGFGNRAMIRKVVAPDGLKTPDGHILPNGSTMSILSYPVHNDAEIYEHPEKFYPFRFSQMRTGSSTEGSGSKDMNPALSFVSTSPTYLPFGHGKHACPGRFLVDFEMKMILHHLLNQFDIELLPEHNGTASFINGNWAESVSESAGLPFRHWSRTIENNGLIRYQHLFNQERLVVTSPEGLKEVLGQNSYDYVKPHLLRAMVGKILGYGLLLSEGDVHKLQRKNLMPAFSFRHIKELYPVFWSKAQELVQGIEKELSEGLITEIDIVDWASRASLDIIGSAGMGHEFNSLSDPSIEDTMKMYGSMVKQSRGAKLLTVLQLVLPSIITDYLPFQRNMGVLAASRAARETSQRLINAKKVQMAAKEKLSPDIISTALESGHFTDEGLVDTMMTFLAAGHETSAAALTWTVFLLAKNHDIQDRLRDEIRQNVDGLGAEVDSKKLDGLSYLHAVCQESLRLYAPIPFTVRDALKDTSILGTFIPRGTMVILCPWAINRAHELWGPDADDFNPERWMAPGQANSGGSKNNYANLTFLHGPRSCIGQKFSLAELMALTCALVGRYRFDIAKDYEVRDITDGIVAKPSNGLKVSVEAVQGW</sequence>
<dbReference type="InterPro" id="IPR002403">
    <property type="entry name" value="Cyt_P450_E_grp-IV"/>
</dbReference>
<comment type="cofactor">
    <cofactor evidence="1 8">
        <name>heme</name>
        <dbReference type="ChEBI" id="CHEBI:30413"/>
    </cofactor>
</comment>
<gene>
    <name evidence="9" type="ORF">KAF25_004949</name>
</gene>
<dbReference type="CDD" id="cd11069">
    <property type="entry name" value="CYP_FUM15-like"/>
    <property type="match status" value="1"/>
</dbReference>
<evidence type="ECO:0000256" key="1">
    <source>
        <dbReference type="ARBA" id="ARBA00001971"/>
    </source>
</evidence>
<accession>A0A9P7KQY7</accession>
<keyword evidence="10" id="KW-1185">Reference proteome</keyword>
<protein>
    <recommendedName>
        <fullName evidence="11">P450 monooxygenase</fullName>
    </recommendedName>
</protein>
<dbReference type="GO" id="GO:0005506">
    <property type="term" value="F:iron ion binding"/>
    <property type="evidence" value="ECO:0007669"/>
    <property type="project" value="InterPro"/>
</dbReference>
<dbReference type="AlphaFoldDB" id="A0A9P7KQY7"/>
<comment type="caution">
    <text evidence="9">The sequence shown here is derived from an EMBL/GenBank/DDBJ whole genome shotgun (WGS) entry which is preliminary data.</text>
</comment>
<keyword evidence="7" id="KW-0503">Monooxygenase</keyword>
<dbReference type="Pfam" id="PF00067">
    <property type="entry name" value="p450"/>
    <property type="match status" value="2"/>
</dbReference>
<evidence type="ECO:0008006" key="11">
    <source>
        <dbReference type="Google" id="ProtNLM"/>
    </source>
</evidence>
<dbReference type="InterPro" id="IPR036396">
    <property type="entry name" value="Cyt_P450_sf"/>
</dbReference>
<dbReference type="Gene3D" id="1.10.630.10">
    <property type="entry name" value="Cytochrome P450"/>
    <property type="match status" value="2"/>
</dbReference>
<dbReference type="PROSITE" id="PS00086">
    <property type="entry name" value="CYTOCHROME_P450"/>
    <property type="match status" value="1"/>
</dbReference>
<feature type="binding site" description="axial binding residue" evidence="8">
    <location>
        <position position="843"/>
    </location>
    <ligand>
        <name>heme</name>
        <dbReference type="ChEBI" id="CHEBI:30413"/>
    </ligand>
    <ligandPart>
        <name>Fe</name>
        <dbReference type="ChEBI" id="CHEBI:18248"/>
    </ligandPart>
</feature>
<evidence type="ECO:0000256" key="3">
    <source>
        <dbReference type="ARBA" id="ARBA00022617"/>
    </source>
</evidence>
<reference evidence="9" key="1">
    <citation type="submission" date="2021-04" db="EMBL/GenBank/DDBJ databases">
        <title>Draft genome of Fusarium avenaceum strain F156N33, isolated from an atmospheric sample in Virginia.</title>
        <authorList>
            <person name="Yang S."/>
            <person name="Vinatzer B.A."/>
            <person name="Coleman J."/>
        </authorList>
    </citation>
    <scope>NUCLEOTIDE SEQUENCE</scope>
    <source>
        <strain evidence="9">F156N33</strain>
    </source>
</reference>
<comment type="similarity">
    <text evidence="2">Belongs to the cytochrome P450 family.</text>
</comment>
<keyword evidence="5" id="KW-0560">Oxidoreductase</keyword>
<dbReference type="EMBL" id="JAGPUO010000005">
    <property type="protein sequence ID" value="KAG5662531.1"/>
    <property type="molecule type" value="Genomic_DNA"/>
</dbReference>
<dbReference type="PRINTS" id="PR00385">
    <property type="entry name" value="P450"/>
</dbReference>
<keyword evidence="6 8" id="KW-0408">Iron</keyword>
<dbReference type="GO" id="GO:0020037">
    <property type="term" value="F:heme binding"/>
    <property type="evidence" value="ECO:0007669"/>
    <property type="project" value="InterPro"/>
</dbReference>
<evidence type="ECO:0000313" key="10">
    <source>
        <dbReference type="Proteomes" id="UP000782241"/>
    </source>
</evidence>
<dbReference type="SUPFAM" id="SSF48264">
    <property type="entry name" value="Cytochrome P450"/>
    <property type="match status" value="2"/>
</dbReference>
<dbReference type="GO" id="GO:0004497">
    <property type="term" value="F:monooxygenase activity"/>
    <property type="evidence" value="ECO:0007669"/>
    <property type="project" value="UniProtKB-KW"/>
</dbReference>
<evidence type="ECO:0000256" key="7">
    <source>
        <dbReference type="ARBA" id="ARBA00023033"/>
    </source>
</evidence>